<accession>A0A090BWH1</accession>
<feature type="transmembrane region" description="Helical" evidence="6">
    <location>
        <begin position="177"/>
        <end position="196"/>
    </location>
</feature>
<evidence type="ECO:0008006" key="9">
    <source>
        <dbReference type="Google" id="ProtNLM"/>
    </source>
</evidence>
<keyword evidence="5 6" id="KW-0472">Membrane</keyword>
<evidence type="ECO:0000256" key="6">
    <source>
        <dbReference type="SAM" id="Phobius"/>
    </source>
</evidence>
<protein>
    <recommendedName>
        <fullName evidence="9">YitT family protein</fullName>
    </recommendedName>
</protein>
<feature type="transmembrane region" description="Helical" evidence="6">
    <location>
        <begin position="12"/>
        <end position="34"/>
    </location>
</feature>
<reference evidence="8" key="1">
    <citation type="submission" date="2013-11" db="EMBL/GenBank/DDBJ databases">
        <title>Symbiont-containing voluminous jelly as an extraordinary maternal gift for overwintering insect nymphs.</title>
        <authorList>
            <person name="Kaiwa N."/>
            <person name="Hosokawa T."/>
            <person name="Nikoh N."/>
            <person name="Meng X.Y."/>
            <person name="Tanahashi M."/>
            <person name="Moriyama M."/>
            <person name="Maeda T."/>
            <person name="Yamaguchi K."/>
            <person name="Shigenobu S."/>
            <person name="Ito M."/>
            <person name="Fukatsu T."/>
        </authorList>
    </citation>
    <scope>NUCLEOTIDE SEQUENCE [LARGE SCALE GENOMIC DNA]</scope>
    <source>
        <strain evidence="8">UwTKB</strain>
    </source>
</reference>
<dbReference type="GO" id="GO:0005886">
    <property type="term" value="C:plasma membrane"/>
    <property type="evidence" value="ECO:0007669"/>
    <property type="project" value="UniProtKB-SubCell"/>
</dbReference>
<keyword evidence="4 6" id="KW-1133">Transmembrane helix</keyword>
<dbReference type="Proteomes" id="UP000031627">
    <property type="component" value="Chromosome"/>
</dbReference>
<dbReference type="HOGENOM" id="CLU_063199_3_0_6"/>
<dbReference type="OrthoDB" id="3296441at2"/>
<dbReference type="InterPro" id="IPR051461">
    <property type="entry name" value="UPF0750_membrane"/>
</dbReference>
<feature type="transmembrane region" description="Helical" evidence="6">
    <location>
        <begin position="86"/>
        <end position="106"/>
    </location>
</feature>
<dbReference type="STRING" id="1410383.TGUWTKB_3570"/>
<evidence type="ECO:0000313" key="8">
    <source>
        <dbReference type="Proteomes" id="UP000031627"/>
    </source>
</evidence>
<comment type="subcellular location">
    <subcellularLocation>
        <location evidence="1">Cell membrane</location>
        <topology evidence="1">Multi-pass membrane protein</topology>
    </subcellularLocation>
</comment>
<dbReference type="AlphaFoldDB" id="A0A090BWH1"/>
<dbReference type="EMBL" id="AP014521">
    <property type="protein sequence ID" value="BAP58596.1"/>
    <property type="molecule type" value="Genomic_DNA"/>
</dbReference>
<organism evidence="7 8">
    <name type="scientific">Candidatus Tachikawaea gelatinosa</name>
    <dbReference type="NCBI Taxonomy" id="1410383"/>
    <lineage>
        <taxon>Bacteria</taxon>
        <taxon>Pseudomonadati</taxon>
        <taxon>Pseudomonadota</taxon>
        <taxon>Gammaproteobacteria</taxon>
        <taxon>Enterobacterales</taxon>
        <taxon>Enterobacteriaceae</taxon>
        <taxon>Candidatus Tachikawaea</taxon>
    </lineage>
</organism>
<evidence type="ECO:0000256" key="1">
    <source>
        <dbReference type="ARBA" id="ARBA00004651"/>
    </source>
</evidence>
<evidence type="ECO:0000256" key="2">
    <source>
        <dbReference type="ARBA" id="ARBA00022475"/>
    </source>
</evidence>
<sequence>MQNLVKNHYQFSYIEDFLAIFLGAIMISLGITFLKEVGAIIGSMAGIAFIFSKFSSFSFSKIFFIINLPFYILALRFMGIEFILKTFFSVGLVSIFVHFHLFFFRFYIINPFYAIILGNILIAVGLIILFRHKSSLGGINILSLFLQEKIGLRAGAVQIFFDILVLIGSLSVFSFRILFISLLGACIMNLIIFINYQPENKSHYILK</sequence>
<evidence type="ECO:0000256" key="5">
    <source>
        <dbReference type="ARBA" id="ARBA00023136"/>
    </source>
</evidence>
<dbReference type="PANTHER" id="PTHR33545">
    <property type="entry name" value="UPF0750 MEMBRANE PROTEIN YITT-RELATED"/>
    <property type="match status" value="1"/>
</dbReference>
<feature type="transmembrane region" description="Helical" evidence="6">
    <location>
        <begin position="54"/>
        <end position="74"/>
    </location>
</feature>
<keyword evidence="3 6" id="KW-0812">Transmembrane</keyword>
<reference evidence="7 8" key="2">
    <citation type="journal article" date="2014" name="Curr. Biol.">
        <title>Symbiont-Supplemented Maternal Investment Underpinning Host's Ecological Adaptation.</title>
        <authorList>
            <person name="Kaiwa N."/>
            <person name="Hosokawa T."/>
            <person name="Nikoh N."/>
            <person name="Tanahashi M."/>
            <person name="Moriyama M."/>
            <person name="Meng X.Y."/>
            <person name="Maeda T."/>
            <person name="Yamaguchi K."/>
            <person name="Shigenobu S."/>
            <person name="Ito M."/>
            <person name="Fukatsu T."/>
        </authorList>
    </citation>
    <scope>NUCLEOTIDE SEQUENCE [LARGE SCALE GENOMIC DNA]</scope>
    <source>
        <strain evidence="7 8">UwTKB</strain>
    </source>
</reference>
<proteinExistence type="predicted"/>
<dbReference type="PANTHER" id="PTHR33545:SF5">
    <property type="entry name" value="UPF0750 MEMBRANE PROTEIN YITT"/>
    <property type="match status" value="1"/>
</dbReference>
<dbReference type="KEGG" id="sbw:TGUWTKB_3570"/>
<evidence type="ECO:0000256" key="4">
    <source>
        <dbReference type="ARBA" id="ARBA00022989"/>
    </source>
</evidence>
<evidence type="ECO:0000256" key="3">
    <source>
        <dbReference type="ARBA" id="ARBA00022692"/>
    </source>
</evidence>
<name>A0A090BWH1_9ENTR</name>
<keyword evidence="8" id="KW-1185">Reference proteome</keyword>
<evidence type="ECO:0000313" key="7">
    <source>
        <dbReference type="EMBL" id="BAP58596.1"/>
    </source>
</evidence>
<keyword evidence="2" id="KW-1003">Cell membrane</keyword>
<gene>
    <name evidence="7" type="ORF">TGUWTKB_3570</name>
</gene>
<dbReference type="InterPro" id="IPR003740">
    <property type="entry name" value="YitT"/>
</dbReference>
<feature type="transmembrane region" description="Helical" evidence="6">
    <location>
        <begin position="150"/>
        <end position="171"/>
    </location>
</feature>
<dbReference type="RefSeq" id="WP_041063002.1">
    <property type="nucleotide sequence ID" value="NZ_AP014521.1"/>
</dbReference>
<feature type="transmembrane region" description="Helical" evidence="6">
    <location>
        <begin position="112"/>
        <end position="130"/>
    </location>
</feature>
<dbReference type="Pfam" id="PF02588">
    <property type="entry name" value="YitT_membrane"/>
    <property type="match status" value="1"/>
</dbReference>